<name>A0A1B9G405_9TREE</name>
<reference evidence="2" key="3">
    <citation type="submission" date="2014-01" db="EMBL/GenBank/DDBJ databases">
        <title>Evolution of pathogenesis and genome organization in the Tremellales.</title>
        <authorList>
            <person name="Cuomo C."/>
            <person name="Litvintseva A."/>
            <person name="Heitman J."/>
            <person name="Chen Y."/>
            <person name="Sun S."/>
            <person name="Springer D."/>
            <person name="Dromer F."/>
            <person name="Young S."/>
            <person name="Zeng Q."/>
            <person name="Chapman S."/>
            <person name="Gujja S."/>
            <person name="Saif S."/>
            <person name="Birren B."/>
        </authorList>
    </citation>
    <scope>NUCLEOTIDE SEQUENCE</scope>
    <source>
        <strain evidence="2">CBS 10118</strain>
    </source>
</reference>
<dbReference type="PANTHER" id="PTHR22761">
    <property type="entry name" value="CHARGED MULTIVESICULAR BODY PROTEIN"/>
    <property type="match status" value="1"/>
</dbReference>
<feature type="region of interest" description="Disordered" evidence="1">
    <location>
        <begin position="1"/>
        <end position="23"/>
    </location>
</feature>
<proteinExistence type="predicted"/>
<evidence type="ECO:0000313" key="4">
    <source>
        <dbReference type="Proteomes" id="UP000092730"/>
    </source>
</evidence>
<evidence type="ECO:0000313" key="2">
    <source>
        <dbReference type="EMBL" id="OCF25741.1"/>
    </source>
</evidence>
<dbReference type="GO" id="GO:0032511">
    <property type="term" value="P:late endosome to vacuole transport via multivesicular body sorting pathway"/>
    <property type="evidence" value="ECO:0007669"/>
    <property type="project" value="TreeGrafter"/>
</dbReference>
<evidence type="ECO:0000256" key="1">
    <source>
        <dbReference type="SAM" id="MobiDB-lite"/>
    </source>
</evidence>
<dbReference type="RefSeq" id="XP_019046811.1">
    <property type="nucleotide sequence ID" value="XM_019190063.1"/>
</dbReference>
<dbReference type="VEuPathDB" id="FungiDB:I302_03414"/>
<gene>
    <name evidence="2" type="ORF">I302_03414</name>
    <name evidence="3" type="ORF">I302_100042</name>
</gene>
<dbReference type="GO" id="GO:0005771">
    <property type="term" value="C:multivesicular body"/>
    <property type="evidence" value="ECO:0007669"/>
    <property type="project" value="TreeGrafter"/>
</dbReference>
<feature type="compositionally biased region" description="Basic and acidic residues" evidence="1">
    <location>
        <begin position="443"/>
        <end position="463"/>
    </location>
</feature>
<dbReference type="AlphaFoldDB" id="A0A1B9G405"/>
<dbReference type="GO" id="GO:0006900">
    <property type="term" value="P:vesicle budding from membrane"/>
    <property type="evidence" value="ECO:0007669"/>
    <property type="project" value="TreeGrafter"/>
</dbReference>
<reference evidence="2" key="1">
    <citation type="submission" date="2013-07" db="EMBL/GenBank/DDBJ databases">
        <title>The Genome Sequence of Cryptococcus bestiolae CBS10118.</title>
        <authorList>
            <consortium name="The Broad Institute Genome Sequencing Platform"/>
            <person name="Cuomo C."/>
            <person name="Litvintseva A."/>
            <person name="Chen Y."/>
            <person name="Heitman J."/>
            <person name="Sun S."/>
            <person name="Springer D."/>
            <person name="Dromer F."/>
            <person name="Young S.K."/>
            <person name="Zeng Q."/>
            <person name="Gargeya S."/>
            <person name="Fitzgerald M."/>
            <person name="Abouelleil A."/>
            <person name="Alvarado L."/>
            <person name="Berlin A.M."/>
            <person name="Chapman S.B."/>
            <person name="Dewar J."/>
            <person name="Goldberg J."/>
            <person name="Griggs A."/>
            <person name="Gujja S."/>
            <person name="Hansen M."/>
            <person name="Howarth C."/>
            <person name="Imamovic A."/>
            <person name="Larimer J."/>
            <person name="McCowan C."/>
            <person name="Murphy C."/>
            <person name="Pearson M."/>
            <person name="Priest M."/>
            <person name="Roberts A."/>
            <person name="Saif S."/>
            <person name="Shea T."/>
            <person name="Sykes S."/>
            <person name="Wortman J."/>
            <person name="Nusbaum C."/>
            <person name="Birren B."/>
        </authorList>
    </citation>
    <scope>NUCLEOTIDE SEQUENCE [LARGE SCALE GENOMIC DNA]</scope>
    <source>
        <strain evidence="2">CBS 10118</strain>
    </source>
</reference>
<organism evidence="2">
    <name type="scientific">Kwoniella bestiolae CBS 10118</name>
    <dbReference type="NCBI Taxonomy" id="1296100"/>
    <lineage>
        <taxon>Eukaryota</taxon>
        <taxon>Fungi</taxon>
        <taxon>Dikarya</taxon>
        <taxon>Basidiomycota</taxon>
        <taxon>Agaricomycotina</taxon>
        <taxon>Tremellomycetes</taxon>
        <taxon>Tremellales</taxon>
        <taxon>Cryptococcaceae</taxon>
        <taxon>Kwoniella</taxon>
    </lineage>
</organism>
<reference evidence="3" key="4">
    <citation type="submission" date="2024-02" db="EMBL/GenBank/DDBJ databases">
        <title>Comparative genomics of Cryptococcus and Kwoniella reveals pathogenesis evolution and contrasting modes of karyotype evolution via chromosome fusion or intercentromeric recombination.</title>
        <authorList>
            <person name="Coelho M.A."/>
            <person name="David-Palma M."/>
            <person name="Shea T."/>
            <person name="Bowers K."/>
            <person name="McGinley-Smith S."/>
            <person name="Mohammad A.W."/>
            <person name="Gnirke A."/>
            <person name="Yurkov A.M."/>
            <person name="Nowrousian M."/>
            <person name="Sun S."/>
            <person name="Cuomo C.A."/>
            <person name="Heitman J."/>
        </authorList>
    </citation>
    <scope>NUCLEOTIDE SEQUENCE</scope>
    <source>
        <strain evidence="3">CBS 10118</strain>
    </source>
</reference>
<feature type="region of interest" description="Disordered" evidence="1">
    <location>
        <begin position="433"/>
        <end position="541"/>
    </location>
</feature>
<dbReference type="Proteomes" id="UP000092730">
    <property type="component" value="Chromosome 1"/>
</dbReference>
<dbReference type="STRING" id="1296100.A0A1B9G405"/>
<dbReference type="GeneID" id="30207813"/>
<dbReference type="EMBL" id="CP144541">
    <property type="protein sequence ID" value="WVW78091.1"/>
    <property type="molecule type" value="Genomic_DNA"/>
</dbReference>
<dbReference type="OrthoDB" id="10250120at2759"/>
<dbReference type="EMBL" id="KI894020">
    <property type="protein sequence ID" value="OCF25741.1"/>
    <property type="molecule type" value="Genomic_DNA"/>
</dbReference>
<dbReference type="Pfam" id="PF03357">
    <property type="entry name" value="Snf7"/>
    <property type="match status" value="1"/>
</dbReference>
<dbReference type="GO" id="GO:0009898">
    <property type="term" value="C:cytoplasmic side of plasma membrane"/>
    <property type="evidence" value="ECO:0007669"/>
    <property type="project" value="TreeGrafter"/>
</dbReference>
<reference evidence="3" key="2">
    <citation type="submission" date="2013-07" db="EMBL/GenBank/DDBJ databases">
        <authorList>
            <consortium name="The Broad Institute Genome Sequencing Platform"/>
            <person name="Cuomo C."/>
            <person name="Litvintseva A."/>
            <person name="Chen Y."/>
            <person name="Heitman J."/>
            <person name="Sun S."/>
            <person name="Springer D."/>
            <person name="Dromer F."/>
            <person name="Young S.K."/>
            <person name="Zeng Q."/>
            <person name="Gargeya S."/>
            <person name="Fitzgerald M."/>
            <person name="Abouelleil A."/>
            <person name="Alvarado L."/>
            <person name="Berlin A.M."/>
            <person name="Chapman S.B."/>
            <person name="Dewar J."/>
            <person name="Goldberg J."/>
            <person name="Griggs A."/>
            <person name="Gujja S."/>
            <person name="Hansen M."/>
            <person name="Howarth C."/>
            <person name="Imamovic A."/>
            <person name="Larimer J."/>
            <person name="McCowan C."/>
            <person name="Murphy C."/>
            <person name="Pearson M."/>
            <person name="Priest M."/>
            <person name="Roberts A."/>
            <person name="Saif S."/>
            <person name="Shea T."/>
            <person name="Sykes S."/>
            <person name="Wortman J."/>
            <person name="Nusbaum C."/>
            <person name="Birren B."/>
        </authorList>
    </citation>
    <scope>NUCLEOTIDE SEQUENCE</scope>
    <source>
        <strain evidence="3">CBS 10118</strain>
    </source>
</reference>
<dbReference type="GO" id="GO:0000815">
    <property type="term" value="C:ESCRT III complex"/>
    <property type="evidence" value="ECO:0007669"/>
    <property type="project" value="TreeGrafter"/>
</dbReference>
<protein>
    <submittedName>
        <fullName evidence="2">Charged multivesicular body protein 7</fullName>
    </submittedName>
</protein>
<keyword evidence="4" id="KW-1185">Reference proteome</keyword>
<dbReference type="PANTHER" id="PTHR22761:SF96">
    <property type="entry name" value="BCDNA.GH08385"/>
    <property type="match status" value="1"/>
</dbReference>
<dbReference type="Gene3D" id="6.10.140.1230">
    <property type="match status" value="1"/>
</dbReference>
<evidence type="ECO:0000313" key="3">
    <source>
        <dbReference type="EMBL" id="WVW78091.1"/>
    </source>
</evidence>
<sequence>MSDPTLPSFLKTSPPPTAPPSSARLHALYASTSSQRSTNPTGYSANSQWWASVIEETLRTGWINGEDGDRLVLKVDDALLGRLEDEQGRRPKGLGGVVERLATTTPPTLHPLPHFLSSLTPLHAAPSLTSRFIGRPLWWAVSQLNPFGSSVEKVEKEETLWSRYGKGKEYVHVPLLEQSATSFTSYLSQNPILSYTDALYDLESFREHYGEACFPASPSSKKLPPCTHRLSNRDIQVLVKWLHRDCGVVVTDGTVIKVLELDQIPSDHPITDADRGVISVVNAQRKVEKQIVGIEEQITQSQEKAKKQLSKGQKNAALSYLRSKKQLEDLLAKRIASAEQLGAVIRSIDQAKGDVEIMAAYETSTSTLRSVLSDPSLSPDRIASTTDALAEAMADQEEIDQAVRIGGELAMGGKRVEVDEDELAAELEGLVQEEKASQAAAAAEEKSKREQKEKEQEKEKEAIKPTVPAGDKSHAGQGQGRVANAENHDHAKAKEKELESEQDKEQEWKNRYEDAQHRKEGERRRSEEERLRKEEKRLLAE</sequence>
<accession>A0A1B9G405</accession>
<feature type="compositionally biased region" description="Basic and acidic residues" evidence="1">
    <location>
        <begin position="486"/>
        <end position="541"/>
    </location>
</feature>
<dbReference type="KEGG" id="kbi:30207813"/>
<dbReference type="InterPro" id="IPR005024">
    <property type="entry name" value="Snf7_fam"/>
</dbReference>